<accession>A0A8T2SQC9</accession>
<dbReference type="EMBL" id="CM035423">
    <property type="protein sequence ID" value="KAH7366125.1"/>
    <property type="molecule type" value="Genomic_DNA"/>
</dbReference>
<evidence type="ECO:0000256" key="1">
    <source>
        <dbReference type="SAM" id="MobiDB-lite"/>
    </source>
</evidence>
<proteinExistence type="predicted"/>
<gene>
    <name evidence="2" type="ORF">KP509_18G064300</name>
</gene>
<name>A0A8T2SQC9_CERRI</name>
<organism evidence="2 3">
    <name type="scientific">Ceratopteris richardii</name>
    <name type="common">Triangle waterfern</name>
    <dbReference type="NCBI Taxonomy" id="49495"/>
    <lineage>
        <taxon>Eukaryota</taxon>
        <taxon>Viridiplantae</taxon>
        <taxon>Streptophyta</taxon>
        <taxon>Embryophyta</taxon>
        <taxon>Tracheophyta</taxon>
        <taxon>Polypodiopsida</taxon>
        <taxon>Polypodiidae</taxon>
        <taxon>Polypodiales</taxon>
        <taxon>Pteridineae</taxon>
        <taxon>Pteridaceae</taxon>
        <taxon>Parkerioideae</taxon>
        <taxon>Ceratopteris</taxon>
    </lineage>
</organism>
<keyword evidence="3" id="KW-1185">Reference proteome</keyword>
<dbReference type="AlphaFoldDB" id="A0A8T2SQC9"/>
<evidence type="ECO:0000313" key="2">
    <source>
        <dbReference type="EMBL" id="KAH7366125.1"/>
    </source>
</evidence>
<dbReference type="OrthoDB" id="1939212at2759"/>
<reference evidence="2" key="1">
    <citation type="submission" date="2021-08" db="EMBL/GenBank/DDBJ databases">
        <title>WGS assembly of Ceratopteris richardii.</title>
        <authorList>
            <person name="Marchant D.B."/>
            <person name="Chen G."/>
            <person name="Jenkins J."/>
            <person name="Shu S."/>
            <person name="Leebens-Mack J."/>
            <person name="Grimwood J."/>
            <person name="Schmutz J."/>
            <person name="Soltis P."/>
            <person name="Soltis D."/>
            <person name="Chen Z.-H."/>
        </authorList>
    </citation>
    <scope>NUCLEOTIDE SEQUENCE</scope>
    <source>
        <strain evidence="2">Whitten #5841</strain>
        <tissue evidence="2">Leaf</tissue>
    </source>
</reference>
<comment type="caution">
    <text evidence="2">The sequence shown here is derived from an EMBL/GenBank/DDBJ whole genome shotgun (WGS) entry which is preliminary data.</text>
</comment>
<evidence type="ECO:0000313" key="3">
    <source>
        <dbReference type="Proteomes" id="UP000825935"/>
    </source>
</evidence>
<protein>
    <submittedName>
        <fullName evidence="2">Uncharacterized protein</fullName>
    </submittedName>
</protein>
<feature type="region of interest" description="Disordered" evidence="1">
    <location>
        <begin position="1"/>
        <end position="24"/>
    </location>
</feature>
<sequence>MLLAGTGNPLLVSQSNEDERQGLGVQRNSPFAASMYRNKSFIAMKDPKRAIGEPVNTGTKSSFNSIAASDVESSIPIAISSNRLLLTMETSPQHAAKEPQIGLPHARIASLARLMEKRRTGIRLLFQQRMEAAPLNDEKGHVCRKESS</sequence>
<dbReference type="Proteomes" id="UP000825935">
    <property type="component" value="Chromosome 18"/>
</dbReference>